<accession>A0ACC2FXB2</accession>
<name>A0ACC2FXB2_DALPE</name>
<gene>
    <name evidence="1" type="ORF">DPEC_G00233390</name>
</gene>
<organism evidence="1 2">
    <name type="scientific">Dallia pectoralis</name>
    <name type="common">Alaska blackfish</name>
    <dbReference type="NCBI Taxonomy" id="75939"/>
    <lineage>
        <taxon>Eukaryota</taxon>
        <taxon>Metazoa</taxon>
        <taxon>Chordata</taxon>
        <taxon>Craniata</taxon>
        <taxon>Vertebrata</taxon>
        <taxon>Euteleostomi</taxon>
        <taxon>Actinopterygii</taxon>
        <taxon>Neopterygii</taxon>
        <taxon>Teleostei</taxon>
        <taxon>Protacanthopterygii</taxon>
        <taxon>Esociformes</taxon>
        <taxon>Umbridae</taxon>
        <taxon>Dallia</taxon>
    </lineage>
</organism>
<proteinExistence type="predicted"/>
<dbReference type="Proteomes" id="UP001157502">
    <property type="component" value="Chromosome 20"/>
</dbReference>
<dbReference type="EMBL" id="CM055747">
    <property type="protein sequence ID" value="KAJ7996083.1"/>
    <property type="molecule type" value="Genomic_DNA"/>
</dbReference>
<evidence type="ECO:0000313" key="2">
    <source>
        <dbReference type="Proteomes" id="UP001157502"/>
    </source>
</evidence>
<keyword evidence="2" id="KW-1185">Reference proteome</keyword>
<protein>
    <submittedName>
        <fullName evidence="1">Uncharacterized protein</fullName>
    </submittedName>
</protein>
<sequence>MAPFETRGKFGHGEEKARGVPFFSSPEQLTAHSRHAGGKEGREGRHLLPWLRAGYGDPAIEDAPFSCSLGGNVTHFKIRAEWLWRGSYPQQQNGK</sequence>
<reference evidence="1" key="1">
    <citation type="submission" date="2021-05" db="EMBL/GenBank/DDBJ databases">
        <authorList>
            <person name="Pan Q."/>
            <person name="Jouanno E."/>
            <person name="Zahm M."/>
            <person name="Klopp C."/>
            <person name="Cabau C."/>
            <person name="Louis A."/>
            <person name="Berthelot C."/>
            <person name="Parey E."/>
            <person name="Roest Crollius H."/>
            <person name="Montfort J."/>
            <person name="Robinson-Rechavi M."/>
            <person name="Bouchez O."/>
            <person name="Lampietro C."/>
            <person name="Lopez Roques C."/>
            <person name="Donnadieu C."/>
            <person name="Postlethwait J."/>
            <person name="Bobe J."/>
            <person name="Dillon D."/>
            <person name="Chandos A."/>
            <person name="von Hippel F."/>
            <person name="Guiguen Y."/>
        </authorList>
    </citation>
    <scope>NUCLEOTIDE SEQUENCE</scope>
    <source>
        <strain evidence="1">YG-Jan2019</strain>
    </source>
</reference>
<comment type="caution">
    <text evidence="1">The sequence shown here is derived from an EMBL/GenBank/DDBJ whole genome shotgun (WGS) entry which is preliminary data.</text>
</comment>
<evidence type="ECO:0000313" key="1">
    <source>
        <dbReference type="EMBL" id="KAJ7996083.1"/>
    </source>
</evidence>